<dbReference type="Gene3D" id="1.10.3720.10">
    <property type="entry name" value="MetI-like"/>
    <property type="match status" value="2"/>
</dbReference>
<dbReference type="Proteomes" id="UP000002194">
    <property type="component" value="Chromosome"/>
</dbReference>
<feature type="transmembrane region" description="Helical" evidence="8">
    <location>
        <begin position="85"/>
        <end position="108"/>
    </location>
</feature>
<feature type="transmembrane region" description="Helical" evidence="8">
    <location>
        <begin position="612"/>
        <end position="639"/>
    </location>
</feature>
<dbReference type="OrthoDB" id="9809681at2"/>
<evidence type="ECO:0000256" key="8">
    <source>
        <dbReference type="RuleBase" id="RU363032"/>
    </source>
</evidence>
<evidence type="ECO:0000313" key="12">
    <source>
        <dbReference type="Proteomes" id="UP000002194"/>
    </source>
</evidence>
<evidence type="ECO:0000259" key="10">
    <source>
        <dbReference type="PROSITE" id="PS50928"/>
    </source>
</evidence>
<keyword evidence="12" id="KW-1185">Reference proteome</keyword>
<dbReference type="Pfam" id="PF00528">
    <property type="entry name" value="BPD_transp_1"/>
    <property type="match status" value="2"/>
</dbReference>
<organism evidence="11 12">
    <name type="scientific">Nitratidesulfovibrio vulgaris (strain ATCC 29579 / DSM 644 / CCUG 34227 / NCIMB 8303 / VKM B-1760 / Hildenborough)</name>
    <name type="common">Desulfovibrio vulgaris</name>
    <dbReference type="NCBI Taxonomy" id="882"/>
    <lineage>
        <taxon>Bacteria</taxon>
        <taxon>Pseudomonadati</taxon>
        <taxon>Thermodesulfobacteriota</taxon>
        <taxon>Desulfovibrionia</taxon>
        <taxon>Desulfovibrionales</taxon>
        <taxon>Desulfovibrionaceae</taxon>
        <taxon>Nitratidesulfovibrio</taxon>
    </lineage>
</organism>
<name>Q726N4_NITV2</name>
<dbReference type="CDD" id="cd06261">
    <property type="entry name" value="TM_PBP2"/>
    <property type="match status" value="1"/>
</dbReference>
<dbReference type="eggNOG" id="COG1176">
    <property type="taxonomic scope" value="Bacteria"/>
</dbReference>
<dbReference type="SUPFAM" id="SSF161098">
    <property type="entry name" value="MetI-like"/>
    <property type="match status" value="2"/>
</dbReference>
<feature type="transmembrane region" description="Helical" evidence="8">
    <location>
        <begin position="231"/>
        <end position="253"/>
    </location>
</feature>
<feature type="transmembrane region" description="Helical" evidence="8">
    <location>
        <begin position="171"/>
        <end position="196"/>
    </location>
</feature>
<dbReference type="EnsemblBacteria" id="AAS97543">
    <property type="protein sequence ID" value="AAS97543"/>
    <property type="gene ID" value="DVU_3072"/>
</dbReference>
<evidence type="ECO:0000256" key="7">
    <source>
        <dbReference type="ARBA" id="ARBA00023136"/>
    </source>
</evidence>
<proteinExistence type="inferred from homology"/>
<accession>Q726N4</accession>
<evidence type="ECO:0000256" key="2">
    <source>
        <dbReference type="ARBA" id="ARBA00022448"/>
    </source>
</evidence>
<dbReference type="GO" id="GO:0055085">
    <property type="term" value="P:transmembrane transport"/>
    <property type="evidence" value="ECO:0007669"/>
    <property type="project" value="InterPro"/>
</dbReference>
<evidence type="ECO:0000256" key="6">
    <source>
        <dbReference type="ARBA" id="ARBA00022989"/>
    </source>
</evidence>
<feature type="transmembrane region" description="Helical" evidence="8">
    <location>
        <begin position="388"/>
        <end position="411"/>
    </location>
</feature>
<dbReference type="PATRIC" id="fig|882.5.peg.2789"/>
<feature type="transmembrane region" description="Helical" evidence="8">
    <location>
        <begin position="584"/>
        <end position="605"/>
    </location>
</feature>
<sequence>MLTALQSLGIGVPAGSAQGGLSLYGWRTLLHGGAADSLLYGVRVAGLSAAISVVLGMVAAYGVWRLPRRWQWAGLLPRVPLILPHIAVAWLVVLVCARSGVLSSLSYALGMTAGQGDFPALLYGGDGWGMIIAYVWKETPFVMLLVVASLRRLDPRLVEMGRMLGGGRWRTFRAVVLPHVAPVLRVCLVILFLYALGAVEVPFVLGETRPVMPGIAAYNAFFHGDFAGRPAAMALLSALFVFGVGVVALYAFLEGRCLSGLLTGRVMGRAQDGRLPSDPMQDGYPSGRQQDWRHSGDLLSSACRWAAMRAASVPDVRGRRWSMGGQWPMARQVSLSRRFLSATGAEGASVPAAGQGGRMEPRASGGTLRTGHGLPHSRFRSQESVRPALVTAALVAVFVLPLLALVVQVAAPVWSWPDLWPRDFSPRTVLWLMDNGPVVMRHLAWSVWYALLTTGLCLVVCLLPARALAFGLVPSGPLVEGLLLSPALLPAMGFALGLYGVFVRSGLADTTVAVVLVLAVVSFPYMLRALMVGWQTVGPDYARCAANLGAGPLRTLLAVELPLLLPAVVAGGSVVFLVAFSDYFLVYLVGGGLVPSFTGFLFPVLQSGDRSLAALLTLVFMAVPVLLFVLVEGLTLYFMHRRGM</sequence>
<evidence type="ECO:0000256" key="1">
    <source>
        <dbReference type="ARBA" id="ARBA00004429"/>
    </source>
</evidence>
<keyword evidence="3" id="KW-1003">Cell membrane</keyword>
<dbReference type="InterPro" id="IPR000515">
    <property type="entry name" value="MetI-like"/>
</dbReference>
<evidence type="ECO:0000313" key="11">
    <source>
        <dbReference type="EMBL" id="AAS97543.1"/>
    </source>
</evidence>
<dbReference type="EMBL" id="AE017285">
    <property type="protein sequence ID" value="AAS97543.1"/>
    <property type="molecule type" value="Genomic_DNA"/>
</dbReference>
<feature type="transmembrane region" description="Helical" evidence="8">
    <location>
        <begin position="514"/>
        <end position="534"/>
    </location>
</feature>
<keyword evidence="6 8" id="KW-1133">Transmembrane helix</keyword>
<feature type="transmembrane region" description="Helical" evidence="8">
    <location>
        <begin position="447"/>
        <end position="469"/>
    </location>
</feature>
<feature type="transmembrane region" description="Helical" evidence="8">
    <location>
        <begin position="128"/>
        <end position="150"/>
    </location>
</feature>
<evidence type="ECO:0000256" key="4">
    <source>
        <dbReference type="ARBA" id="ARBA00022519"/>
    </source>
</evidence>
<protein>
    <submittedName>
        <fullName evidence="11">ABC transporter, permease protein, putative</fullName>
    </submittedName>
</protein>
<comment type="similarity">
    <text evidence="8">Belongs to the binding-protein-dependent transport system permease family.</text>
</comment>
<dbReference type="PROSITE" id="PS50928">
    <property type="entry name" value="ABC_TM1"/>
    <property type="match status" value="2"/>
</dbReference>
<gene>
    <name evidence="11" type="ordered locus">DVU_3072</name>
</gene>
<dbReference type="InterPro" id="IPR035906">
    <property type="entry name" value="MetI-like_sf"/>
</dbReference>
<dbReference type="HOGENOM" id="CLU_424981_0_0_7"/>
<feature type="domain" description="ABC transmembrane type-1" evidence="10">
    <location>
        <begin position="443"/>
        <end position="631"/>
    </location>
</feature>
<keyword evidence="4" id="KW-0997">Cell inner membrane</keyword>
<dbReference type="PaxDb" id="882-DVU_3072"/>
<feature type="region of interest" description="Disordered" evidence="9">
    <location>
        <begin position="347"/>
        <end position="373"/>
    </location>
</feature>
<reference evidence="11 12" key="1">
    <citation type="journal article" date="2004" name="Nat. Biotechnol.">
        <title>The genome sequence of the anaerobic, sulfate-reducing bacterium Desulfovibrio vulgaris Hildenborough.</title>
        <authorList>
            <person name="Heidelberg J.F."/>
            <person name="Seshadri R."/>
            <person name="Haveman S.A."/>
            <person name="Hemme C.L."/>
            <person name="Paulsen I.T."/>
            <person name="Kolonay J.F."/>
            <person name="Eisen J.A."/>
            <person name="Ward N."/>
            <person name="Methe B."/>
            <person name="Brinkac L.M."/>
            <person name="Daugherty S.C."/>
            <person name="Deboy R.T."/>
            <person name="Dodson R.J."/>
            <person name="Durkin A.S."/>
            <person name="Madupu R."/>
            <person name="Nelson W.C."/>
            <person name="Sullivan S.A."/>
            <person name="Fouts D."/>
            <person name="Haft D.H."/>
            <person name="Selengut J."/>
            <person name="Peterson J.D."/>
            <person name="Davidsen T.M."/>
            <person name="Zafar N."/>
            <person name="Zhou L."/>
            <person name="Radune D."/>
            <person name="Dimitrov G."/>
            <person name="Hance M."/>
            <person name="Tran K."/>
            <person name="Khouri H."/>
            <person name="Gill J."/>
            <person name="Utterback T.R."/>
            <person name="Feldblyum T.V."/>
            <person name="Wall J.D."/>
            <person name="Voordouw G."/>
            <person name="Fraser C.M."/>
        </authorList>
    </citation>
    <scope>NUCLEOTIDE SEQUENCE [LARGE SCALE GENOMIC DNA]</scope>
    <source>
        <strain evidence="12">ATCC 29579 / DSM 644 / NCIMB 8303 / VKM B-1760 / Hildenborough</strain>
    </source>
</reference>
<keyword evidence="7 8" id="KW-0472">Membrane</keyword>
<feature type="transmembrane region" description="Helical" evidence="8">
    <location>
        <begin position="481"/>
        <end position="502"/>
    </location>
</feature>
<dbReference type="PANTHER" id="PTHR43357">
    <property type="entry name" value="INNER MEMBRANE ABC TRANSPORTER PERMEASE PROTEIN YDCV"/>
    <property type="match status" value="1"/>
</dbReference>
<dbReference type="AlphaFoldDB" id="Q726N4"/>
<feature type="transmembrane region" description="Helical" evidence="8">
    <location>
        <begin position="555"/>
        <end position="578"/>
    </location>
</feature>
<evidence type="ECO:0000256" key="5">
    <source>
        <dbReference type="ARBA" id="ARBA00022692"/>
    </source>
</evidence>
<dbReference type="KEGG" id="dvu:DVU_3072"/>
<feature type="region of interest" description="Disordered" evidence="9">
    <location>
        <begin position="272"/>
        <end position="291"/>
    </location>
</feature>
<dbReference type="eggNOG" id="COG1177">
    <property type="taxonomic scope" value="Bacteria"/>
</dbReference>
<feature type="domain" description="ABC transmembrane type-1" evidence="10">
    <location>
        <begin position="38"/>
        <end position="248"/>
    </location>
</feature>
<dbReference type="STRING" id="882.DVU_3072"/>
<comment type="subcellular location">
    <subcellularLocation>
        <location evidence="1">Cell inner membrane</location>
        <topology evidence="1">Multi-pass membrane protein</topology>
    </subcellularLocation>
    <subcellularLocation>
        <location evidence="8">Cell membrane</location>
        <topology evidence="8">Multi-pass membrane protein</topology>
    </subcellularLocation>
</comment>
<keyword evidence="5 8" id="KW-0812">Transmembrane</keyword>
<dbReference type="GO" id="GO:0005886">
    <property type="term" value="C:plasma membrane"/>
    <property type="evidence" value="ECO:0007669"/>
    <property type="project" value="UniProtKB-SubCell"/>
</dbReference>
<feature type="transmembrane region" description="Helical" evidence="8">
    <location>
        <begin position="41"/>
        <end position="64"/>
    </location>
</feature>
<evidence type="ECO:0000256" key="9">
    <source>
        <dbReference type="SAM" id="MobiDB-lite"/>
    </source>
</evidence>
<evidence type="ECO:0000256" key="3">
    <source>
        <dbReference type="ARBA" id="ARBA00022475"/>
    </source>
</evidence>
<keyword evidence="2 8" id="KW-0813">Transport</keyword>
<dbReference type="PANTHER" id="PTHR43357:SF4">
    <property type="entry name" value="INNER MEMBRANE ABC TRANSPORTER PERMEASE PROTEIN YDCV"/>
    <property type="match status" value="1"/>
</dbReference>